<proteinExistence type="predicted"/>
<keyword evidence="5" id="KW-1185">Reference proteome</keyword>
<sequence>MCFMLVDIGSSGRWSDGGILAESRFRKALEQNRLSVPSPRALPGSSTKTLLVVVGDEAFPLKPYLMRPYPGKHLPVRQNIYIL</sequence>
<evidence type="ECO:0000313" key="5">
    <source>
        <dbReference type="Proteomes" id="UP000289886"/>
    </source>
</evidence>
<gene>
    <name evidence="4" type="ORF">EOD39_6951</name>
</gene>
<dbReference type="GO" id="GO:0046872">
    <property type="term" value="F:metal ion binding"/>
    <property type="evidence" value="ECO:0007669"/>
    <property type="project" value="UniProtKB-KW"/>
</dbReference>
<protein>
    <recommendedName>
        <fullName evidence="3">DDE Tnp4 domain-containing protein</fullName>
    </recommendedName>
</protein>
<dbReference type="AlphaFoldDB" id="A0A662YZQ1"/>
<keyword evidence="2" id="KW-0479">Metal-binding</keyword>
<dbReference type="InterPro" id="IPR027806">
    <property type="entry name" value="HARBI1_dom"/>
</dbReference>
<organism evidence="4 5">
    <name type="scientific">Acipenser ruthenus</name>
    <name type="common">Sterlet sturgeon</name>
    <dbReference type="NCBI Taxonomy" id="7906"/>
    <lineage>
        <taxon>Eukaryota</taxon>
        <taxon>Metazoa</taxon>
        <taxon>Chordata</taxon>
        <taxon>Craniata</taxon>
        <taxon>Vertebrata</taxon>
        <taxon>Euteleostomi</taxon>
        <taxon>Actinopterygii</taxon>
        <taxon>Chondrostei</taxon>
        <taxon>Acipenseriformes</taxon>
        <taxon>Acipenseridae</taxon>
        <taxon>Acipenser</taxon>
    </lineage>
</organism>
<dbReference type="EMBL" id="SCEB01000051">
    <property type="protein sequence ID" value="RXN01392.1"/>
    <property type="molecule type" value="Genomic_DNA"/>
</dbReference>
<dbReference type="Pfam" id="PF13359">
    <property type="entry name" value="DDE_Tnp_4"/>
    <property type="match status" value="1"/>
</dbReference>
<reference evidence="4 5" key="1">
    <citation type="submission" date="2019-01" db="EMBL/GenBank/DDBJ databases">
        <title>Draft Genome and Complete Hox-Cluster Characterization of the Sterlet Sturgeon (Acipenser ruthenus).</title>
        <authorList>
            <person name="Wei Q."/>
        </authorList>
    </citation>
    <scope>NUCLEOTIDE SEQUENCE [LARGE SCALE GENOMIC DNA]</scope>
    <source>
        <strain evidence="4">WHYD16114868_AA</strain>
        <tissue evidence="4">Blood</tissue>
    </source>
</reference>
<evidence type="ECO:0000256" key="2">
    <source>
        <dbReference type="ARBA" id="ARBA00022723"/>
    </source>
</evidence>
<comment type="cofactor">
    <cofactor evidence="1">
        <name>a divalent metal cation</name>
        <dbReference type="ChEBI" id="CHEBI:60240"/>
    </cofactor>
</comment>
<dbReference type="Proteomes" id="UP000289886">
    <property type="component" value="Unassembled WGS sequence"/>
</dbReference>
<comment type="caution">
    <text evidence="4">The sequence shown here is derived from an EMBL/GenBank/DDBJ whole genome shotgun (WGS) entry which is preliminary data.</text>
</comment>
<name>A0A662YZQ1_ACIRT</name>
<accession>A0A662YZQ1</accession>
<evidence type="ECO:0000256" key="1">
    <source>
        <dbReference type="ARBA" id="ARBA00001968"/>
    </source>
</evidence>
<evidence type="ECO:0000259" key="3">
    <source>
        <dbReference type="Pfam" id="PF13359"/>
    </source>
</evidence>
<feature type="domain" description="DDE Tnp4" evidence="3">
    <location>
        <begin position="3"/>
        <end position="78"/>
    </location>
</feature>
<evidence type="ECO:0000313" key="4">
    <source>
        <dbReference type="EMBL" id="RXN01392.1"/>
    </source>
</evidence>